<dbReference type="RefSeq" id="WP_149620890.1">
    <property type="nucleotide sequence ID" value="NZ_VOBL01000029.1"/>
</dbReference>
<evidence type="ECO:0000313" key="1">
    <source>
        <dbReference type="EMBL" id="KAA0973328.1"/>
    </source>
</evidence>
<accession>A0A5B0E3U9</accession>
<evidence type="ECO:0008006" key="3">
    <source>
        <dbReference type="Google" id="ProtNLM"/>
    </source>
</evidence>
<sequence length="88" mass="9756">MREFEVKMREICGQIDRRYAQLEIRKNVEFSPVAIVVDDLDGVLNLATNDSELQGPAEGIRSSLATCQRIGRTVGVHVLKTVRSGLEG</sequence>
<protein>
    <recommendedName>
        <fullName evidence="3">FtsK domain-containing protein</fullName>
    </recommendedName>
</protein>
<proteinExistence type="predicted"/>
<name>A0A5B0E3U9_9MICC</name>
<reference evidence="1 2" key="1">
    <citation type="submission" date="2019-07" db="EMBL/GenBank/DDBJ databases">
        <title>Analysis of the biochemical properties, biological activity and biotechnological potential of siderophores and biosurfactants produced by Antarctic psychrotolerant bacteria.</title>
        <authorList>
            <person name="Styczynski M."/>
            <person name="Krucon T."/>
            <person name="Decewicz P."/>
            <person name="Dziewit L."/>
        </authorList>
    </citation>
    <scope>NUCLEOTIDE SEQUENCE [LARGE SCALE GENOMIC DNA]</scope>
    <source>
        <strain evidence="1 2">ANT_H27</strain>
    </source>
</reference>
<dbReference type="AlphaFoldDB" id="A0A5B0E3U9"/>
<organism evidence="1 2">
    <name type="scientific">Paeniglutamicibacter gangotriensis</name>
    <dbReference type="NCBI Taxonomy" id="254787"/>
    <lineage>
        <taxon>Bacteria</taxon>
        <taxon>Bacillati</taxon>
        <taxon>Actinomycetota</taxon>
        <taxon>Actinomycetes</taxon>
        <taxon>Micrococcales</taxon>
        <taxon>Micrococcaceae</taxon>
        <taxon>Paeniglutamicibacter</taxon>
    </lineage>
</organism>
<evidence type="ECO:0000313" key="2">
    <source>
        <dbReference type="Proteomes" id="UP000323856"/>
    </source>
</evidence>
<gene>
    <name evidence="1" type="ORF">FQ154_18675</name>
</gene>
<dbReference type="Proteomes" id="UP000323856">
    <property type="component" value="Unassembled WGS sequence"/>
</dbReference>
<dbReference type="EMBL" id="VOBL01000029">
    <property type="protein sequence ID" value="KAA0973328.1"/>
    <property type="molecule type" value="Genomic_DNA"/>
</dbReference>
<comment type="caution">
    <text evidence="1">The sequence shown here is derived from an EMBL/GenBank/DDBJ whole genome shotgun (WGS) entry which is preliminary data.</text>
</comment>